<dbReference type="AlphaFoldDB" id="A0A1B6KAX9"/>
<dbReference type="EMBL" id="GEBQ01031376">
    <property type="protein sequence ID" value="JAT08601.1"/>
    <property type="molecule type" value="Transcribed_RNA"/>
</dbReference>
<evidence type="ECO:0000256" key="4">
    <source>
        <dbReference type="ARBA" id="ARBA00022461"/>
    </source>
</evidence>
<comment type="similarity">
    <text evidence="2 12">Belongs to the amiloride-sensitive sodium channel (TC 1.A.6) family.</text>
</comment>
<dbReference type="Pfam" id="PF00858">
    <property type="entry name" value="ASC"/>
    <property type="match status" value="1"/>
</dbReference>
<keyword evidence="8 12" id="KW-0406">Ion transport</keyword>
<sequence>MTAEEIEKFENTMVALDLMNYPFYHHPKFFVNSFNHSTHPLPNLDIYNVMLKVRPHLSDTIENCKWRGRPIRCNLLFRTQVTEEGFCFSFNSKTAERTLDYSPTVPPMEAPDGSLHCLRNNAAGRGSGLSFELKSIEFEAL</sequence>
<evidence type="ECO:0000256" key="7">
    <source>
        <dbReference type="ARBA" id="ARBA00023053"/>
    </source>
</evidence>
<feature type="non-terminal residue" evidence="13">
    <location>
        <position position="141"/>
    </location>
</feature>
<keyword evidence="11 12" id="KW-0407">Ion channel</keyword>
<evidence type="ECO:0000256" key="3">
    <source>
        <dbReference type="ARBA" id="ARBA00022448"/>
    </source>
</evidence>
<dbReference type="GO" id="GO:0005272">
    <property type="term" value="F:sodium channel activity"/>
    <property type="evidence" value="ECO:0007669"/>
    <property type="project" value="UniProtKB-KW"/>
</dbReference>
<keyword evidence="7" id="KW-0915">Sodium</keyword>
<evidence type="ECO:0000256" key="10">
    <source>
        <dbReference type="ARBA" id="ARBA00023201"/>
    </source>
</evidence>
<reference evidence="13" key="1">
    <citation type="submission" date="2015-11" db="EMBL/GenBank/DDBJ databases">
        <title>De novo transcriptome assembly of four potential Pierce s Disease insect vectors from Arizona vineyards.</title>
        <authorList>
            <person name="Tassone E.E."/>
        </authorList>
    </citation>
    <scope>NUCLEOTIDE SEQUENCE</scope>
</reference>
<dbReference type="InterPro" id="IPR001873">
    <property type="entry name" value="ENaC"/>
</dbReference>
<evidence type="ECO:0000256" key="9">
    <source>
        <dbReference type="ARBA" id="ARBA00023136"/>
    </source>
</evidence>
<accession>A0A1B6KAX9</accession>
<evidence type="ECO:0000313" key="13">
    <source>
        <dbReference type="EMBL" id="JAT08601.1"/>
    </source>
</evidence>
<keyword evidence="10 12" id="KW-0739">Sodium transport</keyword>
<keyword evidence="3 12" id="KW-0813">Transport</keyword>
<organism evidence="13">
    <name type="scientific">Graphocephala atropunctata</name>
    <dbReference type="NCBI Taxonomy" id="36148"/>
    <lineage>
        <taxon>Eukaryota</taxon>
        <taxon>Metazoa</taxon>
        <taxon>Ecdysozoa</taxon>
        <taxon>Arthropoda</taxon>
        <taxon>Hexapoda</taxon>
        <taxon>Insecta</taxon>
        <taxon>Pterygota</taxon>
        <taxon>Neoptera</taxon>
        <taxon>Paraneoptera</taxon>
        <taxon>Hemiptera</taxon>
        <taxon>Auchenorrhyncha</taxon>
        <taxon>Membracoidea</taxon>
        <taxon>Cicadellidae</taxon>
        <taxon>Cicadellinae</taxon>
        <taxon>Cicadellini</taxon>
        <taxon>Graphocephala</taxon>
    </lineage>
</organism>
<evidence type="ECO:0000256" key="8">
    <source>
        <dbReference type="ARBA" id="ARBA00023065"/>
    </source>
</evidence>
<evidence type="ECO:0000256" key="6">
    <source>
        <dbReference type="ARBA" id="ARBA00022989"/>
    </source>
</evidence>
<comment type="subcellular location">
    <subcellularLocation>
        <location evidence="1">Membrane</location>
        <topology evidence="1">Multi-pass membrane protein</topology>
    </subcellularLocation>
</comment>
<evidence type="ECO:0000256" key="5">
    <source>
        <dbReference type="ARBA" id="ARBA00022692"/>
    </source>
</evidence>
<evidence type="ECO:0000256" key="12">
    <source>
        <dbReference type="RuleBase" id="RU000679"/>
    </source>
</evidence>
<keyword evidence="5 12" id="KW-0812">Transmembrane</keyword>
<name>A0A1B6KAX9_9HEMI</name>
<proteinExistence type="inferred from homology"/>
<evidence type="ECO:0000256" key="2">
    <source>
        <dbReference type="ARBA" id="ARBA00007193"/>
    </source>
</evidence>
<protein>
    <submittedName>
        <fullName evidence="13">Uncharacterized protein</fullName>
    </submittedName>
</protein>
<evidence type="ECO:0000256" key="1">
    <source>
        <dbReference type="ARBA" id="ARBA00004141"/>
    </source>
</evidence>
<keyword evidence="6" id="KW-1133">Transmembrane helix</keyword>
<evidence type="ECO:0000256" key="11">
    <source>
        <dbReference type="ARBA" id="ARBA00023303"/>
    </source>
</evidence>
<dbReference type="GO" id="GO:0016020">
    <property type="term" value="C:membrane"/>
    <property type="evidence" value="ECO:0007669"/>
    <property type="project" value="UniProtKB-SubCell"/>
</dbReference>
<gene>
    <name evidence="13" type="ORF">g.53041</name>
</gene>
<keyword evidence="4 12" id="KW-0894">Sodium channel</keyword>
<keyword evidence="9" id="KW-0472">Membrane</keyword>
<dbReference type="Gene3D" id="2.60.470.10">
    <property type="entry name" value="Acid-sensing ion channels like domains"/>
    <property type="match status" value="1"/>
</dbReference>